<comment type="caution">
    <text evidence="2">The sequence shown here is derived from an EMBL/GenBank/DDBJ whole genome shotgun (WGS) entry which is preliminary data.</text>
</comment>
<name>A0ABS0D1R2_9NOCA</name>
<evidence type="ECO:0008006" key="4">
    <source>
        <dbReference type="Google" id="ProtNLM"/>
    </source>
</evidence>
<proteinExistence type="predicted"/>
<protein>
    <recommendedName>
        <fullName evidence="4">Peptidase</fullName>
    </recommendedName>
</protein>
<dbReference type="RefSeq" id="WP_195133942.1">
    <property type="nucleotide sequence ID" value="NZ_JADLQX010000056.1"/>
</dbReference>
<gene>
    <name evidence="2" type="ORF">IU459_35285</name>
</gene>
<feature type="region of interest" description="Disordered" evidence="1">
    <location>
        <begin position="65"/>
        <end position="102"/>
    </location>
</feature>
<accession>A0ABS0D1R2</accession>
<organism evidence="2 3">
    <name type="scientific">Nocardia amamiensis</name>
    <dbReference type="NCBI Taxonomy" id="404578"/>
    <lineage>
        <taxon>Bacteria</taxon>
        <taxon>Bacillati</taxon>
        <taxon>Actinomycetota</taxon>
        <taxon>Actinomycetes</taxon>
        <taxon>Mycobacteriales</taxon>
        <taxon>Nocardiaceae</taxon>
        <taxon>Nocardia</taxon>
    </lineage>
</organism>
<dbReference type="EMBL" id="JADLQX010000056">
    <property type="protein sequence ID" value="MBF6302760.1"/>
    <property type="molecule type" value="Genomic_DNA"/>
</dbReference>
<evidence type="ECO:0000313" key="3">
    <source>
        <dbReference type="Proteomes" id="UP000702209"/>
    </source>
</evidence>
<sequence length="325" mass="35485">MIGRAVFGKAIGKAWADLRDELIPLTKSAAEVRAAPPRRSAEYLHAAGSALPAADESNALKVAAASVGDREPHPHPGSPGADSSQSSNAHPQLPVRRRPGELERLNEQIATGLTERHGIEVYGFGTPGVDTGTVREIVTALDDMLAKYPHTRILSVEIGDVDGDIARALEDRLPHADLTATRITFSRKYATDPALLSKDVSEAVQRGHFSPRAEGPAYSAIVHEFGHALTYAGRSDAVGRADSVLFDHYLRTYRHEDPRGDLYETWRDQLSGYSFWKGDFHPTEALAEAFTDVELNGDRASEPAQVLHKLLIDTAESEWRKEGLI</sequence>
<keyword evidence="3" id="KW-1185">Reference proteome</keyword>
<evidence type="ECO:0000256" key="1">
    <source>
        <dbReference type="SAM" id="MobiDB-lite"/>
    </source>
</evidence>
<dbReference type="Proteomes" id="UP000702209">
    <property type="component" value="Unassembled WGS sequence"/>
</dbReference>
<reference evidence="2 3" key="1">
    <citation type="submission" date="2020-10" db="EMBL/GenBank/DDBJ databases">
        <title>Identification of Nocardia species via Next-generation sequencing and recognition of intraspecies genetic diversity.</title>
        <authorList>
            <person name="Li P."/>
            <person name="Li P."/>
            <person name="Lu B."/>
        </authorList>
    </citation>
    <scope>NUCLEOTIDE SEQUENCE [LARGE SCALE GENOMIC DNA]</scope>
    <source>
        <strain evidence="2 3">BJ06-0157</strain>
    </source>
</reference>
<evidence type="ECO:0000313" key="2">
    <source>
        <dbReference type="EMBL" id="MBF6302760.1"/>
    </source>
</evidence>
<feature type="compositionally biased region" description="Polar residues" evidence="1">
    <location>
        <begin position="81"/>
        <end position="90"/>
    </location>
</feature>